<organism evidence="10 11">
    <name type="scientific">Breznakia pachnodae</name>
    <dbReference type="NCBI Taxonomy" id="265178"/>
    <lineage>
        <taxon>Bacteria</taxon>
        <taxon>Bacillati</taxon>
        <taxon>Bacillota</taxon>
        <taxon>Erysipelotrichia</taxon>
        <taxon>Erysipelotrichales</taxon>
        <taxon>Erysipelotrichaceae</taxon>
        <taxon>Breznakia</taxon>
    </lineage>
</organism>
<comment type="catalytic activity">
    <reaction evidence="7">
        <text>deamido-NAD(+) + L-glutamine + ATP + H2O = L-glutamate + AMP + diphosphate + NAD(+) + H(+)</text>
        <dbReference type="Rhea" id="RHEA:24384"/>
        <dbReference type="ChEBI" id="CHEBI:15377"/>
        <dbReference type="ChEBI" id="CHEBI:15378"/>
        <dbReference type="ChEBI" id="CHEBI:29985"/>
        <dbReference type="ChEBI" id="CHEBI:30616"/>
        <dbReference type="ChEBI" id="CHEBI:33019"/>
        <dbReference type="ChEBI" id="CHEBI:57540"/>
        <dbReference type="ChEBI" id="CHEBI:58359"/>
        <dbReference type="ChEBI" id="CHEBI:58437"/>
        <dbReference type="ChEBI" id="CHEBI:456215"/>
        <dbReference type="EC" id="6.3.5.1"/>
    </reaction>
</comment>
<name>A0ABU0E7I1_9FIRM</name>
<dbReference type="PANTHER" id="PTHR23090:SF9">
    <property type="entry name" value="GLUTAMINE-DEPENDENT NAD(+) SYNTHETASE"/>
    <property type="match status" value="1"/>
</dbReference>
<dbReference type="InterPro" id="IPR003694">
    <property type="entry name" value="NAD_synthase"/>
</dbReference>
<dbReference type="PROSITE" id="PS50263">
    <property type="entry name" value="CN_HYDROLASE"/>
    <property type="match status" value="1"/>
</dbReference>
<reference evidence="10 11" key="1">
    <citation type="submission" date="2023-07" db="EMBL/GenBank/DDBJ databases">
        <title>Genomic Encyclopedia of Type Strains, Phase IV (KMG-IV): sequencing the most valuable type-strain genomes for metagenomic binning, comparative biology and taxonomic classification.</title>
        <authorList>
            <person name="Goeker M."/>
        </authorList>
    </citation>
    <scope>NUCLEOTIDE SEQUENCE [LARGE SCALE GENOMIC DNA]</scope>
    <source>
        <strain evidence="10 11">DSM 16784</strain>
    </source>
</reference>
<dbReference type="Gene3D" id="3.40.50.620">
    <property type="entry name" value="HUPs"/>
    <property type="match status" value="1"/>
</dbReference>
<evidence type="ECO:0000256" key="2">
    <source>
        <dbReference type="ARBA" id="ARBA00007145"/>
    </source>
</evidence>
<dbReference type="Pfam" id="PF02540">
    <property type="entry name" value="NAD_synthase"/>
    <property type="match status" value="1"/>
</dbReference>
<evidence type="ECO:0000256" key="6">
    <source>
        <dbReference type="ARBA" id="ARBA00023027"/>
    </source>
</evidence>
<evidence type="ECO:0000313" key="11">
    <source>
        <dbReference type="Proteomes" id="UP001230220"/>
    </source>
</evidence>
<comment type="pathway">
    <text evidence="1 7">Cofactor biosynthesis; NAD(+) biosynthesis; NAD(+) from deamido-NAD(+) (L-Gln route): step 1/1.</text>
</comment>
<dbReference type="InterPro" id="IPR022310">
    <property type="entry name" value="NAD/GMP_synthase"/>
</dbReference>
<dbReference type="Proteomes" id="UP001230220">
    <property type="component" value="Unassembled WGS sequence"/>
</dbReference>
<dbReference type="InterPro" id="IPR014729">
    <property type="entry name" value="Rossmann-like_a/b/a_fold"/>
</dbReference>
<dbReference type="PANTHER" id="PTHR23090">
    <property type="entry name" value="NH 3 /GLUTAMINE-DEPENDENT NAD + SYNTHETASE"/>
    <property type="match status" value="1"/>
</dbReference>
<dbReference type="PIRSF" id="PIRSF006630">
    <property type="entry name" value="NADS_GAT"/>
    <property type="match status" value="1"/>
</dbReference>
<dbReference type="NCBIfam" id="TIGR00552">
    <property type="entry name" value="nadE"/>
    <property type="match status" value="1"/>
</dbReference>
<accession>A0ABU0E7I1</accession>
<dbReference type="InterPro" id="IPR036526">
    <property type="entry name" value="C-N_Hydrolase_sf"/>
</dbReference>
<comment type="similarity">
    <text evidence="8">Belongs to the NAD synthetase family.</text>
</comment>
<feature type="domain" description="CN hydrolase" evidence="9">
    <location>
        <begin position="1"/>
        <end position="289"/>
    </location>
</feature>
<dbReference type="InterPro" id="IPR003010">
    <property type="entry name" value="C-N_Hydrolase"/>
</dbReference>
<comment type="similarity">
    <text evidence="2 7">In the C-terminal section; belongs to the NAD synthetase family.</text>
</comment>
<evidence type="ECO:0000256" key="5">
    <source>
        <dbReference type="ARBA" id="ARBA00022840"/>
    </source>
</evidence>
<protein>
    <recommendedName>
        <fullName evidence="7">Glutamine-dependent NAD(+) synthetase</fullName>
        <ecNumber evidence="7">6.3.5.1</ecNumber>
    </recommendedName>
    <alternativeName>
        <fullName evidence="7">NAD(+) synthase [glutamine-hydrolyzing]</fullName>
    </alternativeName>
</protein>
<dbReference type="Pfam" id="PF00795">
    <property type="entry name" value="CN_hydrolase"/>
    <property type="match status" value="1"/>
</dbReference>
<dbReference type="EMBL" id="JAUSUR010000008">
    <property type="protein sequence ID" value="MDQ0362859.1"/>
    <property type="molecule type" value="Genomic_DNA"/>
</dbReference>
<evidence type="ECO:0000256" key="1">
    <source>
        <dbReference type="ARBA" id="ARBA00005188"/>
    </source>
</evidence>
<dbReference type="EC" id="6.3.5.1" evidence="7"/>
<evidence type="ECO:0000313" key="10">
    <source>
        <dbReference type="EMBL" id="MDQ0362859.1"/>
    </source>
</evidence>
<evidence type="ECO:0000256" key="8">
    <source>
        <dbReference type="RuleBase" id="RU003811"/>
    </source>
</evidence>
<keyword evidence="4 7" id="KW-0547">Nucleotide-binding</keyword>
<keyword evidence="6 7" id="KW-0520">NAD</keyword>
<keyword evidence="11" id="KW-1185">Reference proteome</keyword>
<evidence type="ECO:0000256" key="7">
    <source>
        <dbReference type="PIRNR" id="PIRNR006630"/>
    </source>
</evidence>
<dbReference type="Gene3D" id="3.60.110.10">
    <property type="entry name" value="Carbon-nitrogen hydrolase"/>
    <property type="match status" value="1"/>
</dbReference>
<evidence type="ECO:0000259" key="9">
    <source>
        <dbReference type="PROSITE" id="PS50263"/>
    </source>
</evidence>
<comment type="caution">
    <text evidence="10">The sequence shown here is derived from an EMBL/GenBank/DDBJ whole genome shotgun (WGS) entry which is preliminary data.</text>
</comment>
<dbReference type="GO" id="GO:0003952">
    <property type="term" value="F:NAD+ synthase (glutamine-hydrolyzing) activity"/>
    <property type="evidence" value="ECO:0007669"/>
    <property type="project" value="UniProtKB-EC"/>
</dbReference>
<sequence length="621" mass="71213">MQIALVQMNVKSGKCEHNFEVLKNYVEKAKNDHADIVVFPEMCISGYMLQDQFLDHAFCEDVASYNERIKELSDGIGIIFGNLYYSPIENVERGRDGRKARFNASFFAYNKQWVKKENGLLDGIHIKHLNPDYRFFDDSRYFLSGIEVSNYLFQTMDGLISPFLFEHQDKTYRIGLEVCEDIWSFDYSVDVTSIYANQNVDFIVNVSTSPYTLNKEVSRNKQLKKHAQQLKEKMPMVFYLNACGMQNTGKNVVVFDGDSSVYDQQGDLVFSLNDEFNEEYKIFDFENMSIAQRCENKILSALTHAVYEFDAQVFPFQPKWIIGLSGGIDSCINAALLVKALGKDRITGYNLASKYNSDTTKGNARLLAERLDIEIREGSIEDINKASLDTLEAYGYKPPYHTLTEENIQARIRGHLLSTFASVENGVIVNNANKIEVALGYCTLYGDSIGAISPIGDLTKVQAFQVARDLNAYFEKEVISNSLIPEIVDGEIKWEMPPSAELKENQLDPMKWYYHDYILQKLLEYPTGNIEMFMESYLDGSIYQTEIGKWIMHYGLNEPEAFINDLEWLLRTFHNAVFKRIQMPPIVVLSRGAFGSDFRESQLGHIKTNQYEKLKEKILAM</sequence>
<dbReference type="SUPFAM" id="SSF52402">
    <property type="entry name" value="Adenine nucleotide alpha hydrolases-like"/>
    <property type="match status" value="1"/>
</dbReference>
<dbReference type="CDD" id="cd07570">
    <property type="entry name" value="GAT_Gln-NAD-synth"/>
    <property type="match status" value="1"/>
</dbReference>
<evidence type="ECO:0000256" key="3">
    <source>
        <dbReference type="ARBA" id="ARBA00022598"/>
    </source>
</evidence>
<dbReference type="SUPFAM" id="SSF56317">
    <property type="entry name" value="Carbon-nitrogen hydrolase"/>
    <property type="match status" value="1"/>
</dbReference>
<keyword evidence="3 7" id="KW-0436">Ligase</keyword>
<dbReference type="InterPro" id="IPR014445">
    <property type="entry name" value="Gln-dep_NAD_synthase"/>
</dbReference>
<evidence type="ECO:0000256" key="4">
    <source>
        <dbReference type="ARBA" id="ARBA00022741"/>
    </source>
</evidence>
<dbReference type="CDD" id="cd00553">
    <property type="entry name" value="NAD_synthase"/>
    <property type="match status" value="1"/>
</dbReference>
<gene>
    <name evidence="10" type="ORF">J2S15_003620</name>
</gene>
<dbReference type="RefSeq" id="WP_307411002.1">
    <property type="nucleotide sequence ID" value="NZ_JAUSUR010000008.1"/>
</dbReference>
<keyword evidence="5 7" id="KW-0067">ATP-binding</keyword>
<proteinExistence type="inferred from homology"/>